<evidence type="ECO:0000256" key="5">
    <source>
        <dbReference type="ARBA" id="ARBA00023235"/>
    </source>
</evidence>
<evidence type="ECO:0000256" key="1">
    <source>
        <dbReference type="ARBA" id="ARBA00001922"/>
    </source>
</evidence>
<dbReference type="Gene3D" id="3.20.20.240">
    <property type="entry name" value="Methylmalonyl-CoA mutase"/>
    <property type="match status" value="1"/>
</dbReference>
<reference evidence="8 9" key="1">
    <citation type="submission" date="2015-09" db="EMBL/GenBank/DDBJ databases">
        <title>Genome sequencing project for genomic taxonomy and phylogenomics of Bacillus-like bacteria.</title>
        <authorList>
            <person name="Liu B."/>
            <person name="Wang J."/>
            <person name="Zhu Y."/>
            <person name="Liu G."/>
            <person name="Chen Q."/>
            <person name="Chen Z."/>
            <person name="Lan J."/>
            <person name="Che J."/>
            <person name="Ge C."/>
            <person name="Shi H."/>
            <person name="Pan Z."/>
            <person name="Liu X."/>
        </authorList>
    </citation>
    <scope>NUCLEOTIDE SEQUENCE [LARGE SCALE GENOMIC DNA]</scope>
    <source>
        <strain evidence="8 9">LMG 18435</strain>
    </source>
</reference>
<dbReference type="PROSITE" id="PS00544">
    <property type="entry name" value="METMALONYL_COA_MUTASE"/>
    <property type="match status" value="1"/>
</dbReference>
<dbReference type="PANTHER" id="PTHR48101">
    <property type="entry name" value="METHYLMALONYL-COA MUTASE, MITOCHONDRIAL-RELATED"/>
    <property type="match status" value="1"/>
</dbReference>
<evidence type="ECO:0000256" key="3">
    <source>
        <dbReference type="ARBA" id="ARBA00012398"/>
    </source>
</evidence>
<comment type="caution">
    <text evidence="8">The sequence shown here is derived from an EMBL/GenBank/DDBJ whole genome shotgun (WGS) entry which is preliminary data.</text>
</comment>
<dbReference type="InterPro" id="IPR058549">
    <property type="entry name" value="MeMalonylCoA_mutase_a/b_site"/>
</dbReference>
<dbReference type="PATRIC" id="fig|157838.3.peg.1955"/>
<dbReference type="EC" id="5.4.99.2" evidence="3"/>
<keyword evidence="9" id="KW-1185">Reference proteome</keyword>
<sequence length="614" mass="69226">MTINHKDLKHQSFPSYTVDDWVTSVKNSLKNNTIDSLYSETYENIRLKPLYSNEDLEFTMVEQIPGANLRIRGFDSIGEQQPSWKVSQRIMNRNWDEVKTLLTRALANGQDSLSFDVDYLSNMEEIDFSELDTQNIPLFLLTKKNFQLLLEKALKIKTLAPDGVIATDPISCNLHQGELDADNPSILEKWGSQILLANQTLPSIKTILIDTTPYHNGGANAVQELAIALSEAVFYIEHMKRYGWQPSQTVKKLVFHFAIGGNFFMEIAKLRAFRALWTTIEKAYGLSSSEDRVAVSAETSTFTKTVLDPYVNMLRAGNEAFAAILGGIDYLHVSPYDEAFRENGEFSARIARNTQFILKEEAYLNKISDPAGGSYYIESLTNELIEKAWELFQKIDALGGIVEGLKSGWIQNEINQVLNNRLLDVEKRQQSVIGANVYANPTEQISFIHGTPEKGDCNIIPIYPVRIAQALEKLRERADDLVSNGKSLNAGLICLGSLKDYKPRADFVTGVLATGGIKTDWGHECTTLEDVKKYIEETKLPYYCICGTDDMYKEYGKRIGEWIHANYPSIHVEIAGRFSAEEMESYRSSGIAGSIYLHQNIVEKITSLLNLWEV</sequence>
<dbReference type="Gene3D" id="3.40.50.280">
    <property type="entry name" value="Cobalamin-binding domain"/>
    <property type="match status" value="1"/>
</dbReference>
<dbReference type="SUPFAM" id="SSF51703">
    <property type="entry name" value="Cobalamin (vitamin B12)-dependent enzymes"/>
    <property type="match status" value="1"/>
</dbReference>
<dbReference type="InterPro" id="IPR036724">
    <property type="entry name" value="Cobalamin-bd_sf"/>
</dbReference>
<dbReference type="Proteomes" id="UP000051888">
    <property type="component" value="Unassembled WGS sequence"/>
</dbReference>
<dbReference type="InterPro" id="IPR016176">
    <property type="entry name" value="Cbl-dep_enz_cat"/>
</dbReference>
<dbReference type="PANTHER" id="PTHR48101:SF1">
    <property type="entry name" value="METHYLMALONYL-COA MUTASE, LARGE SUBUNIT"/>
    <property type="match status" value="1"/>
</dbReference>
<protein>
    <recommendedName>
        <fullName evidence="3">methylmalonyl-CoA mutase</fullName>
        <ecNumber evidence="3">5.4.99.2</ecNumber>
    </recommendedName>
</protein>
<dbReference type="Pfam" id="PF01642">
    <property type="entry name" value="MM_CoA_mutase"/>
    <property type="match status" value="2"/>
</dbReference>
<dbReference type="GO" id="GO:0016866">
    <property type="term" value="F:intramolecular transferase activity"/>
    <property type="evidence" value="ECO:0007669"/>
    <property type="project" value="InterPro"/>
</dbReference>
<proteinExistence type="inferred from homology"/>
<dbReference type="InterPro" id="IPR006099">
    <property type="entry name" value="MeMalonylCoA_mutase_a/b_cat"/>
</dbReference>
<keyword evidence="4" id="KW-0846">Cobalamin</keyword>
<dbReference type="RefSeq" id="WP_083489270.1">
    <property type="nucleotide sequence ID" value="NZ_JAAIWL010000019.1"/>
</dbReference>
<gene>
    <name evidence="8" type="ORF">AN964_08920</name>
</gene>
<accession>A0A0Q3WW92</accession>
<keyword evidence="5" id="KW-0413">Isomerase</keyword>
<evidence type="ECO:0000313" key="8">
    <source>
        <dbReference type="EMBL" id="KQL53605.1"/>
    </source>
</evidence>
<keyword evidence="6" id="KW-0170">Cobalt</keyword>
<evidence type="ECO:0000256" key="2">
    <source>
        <dbReference type="ARBA" id="ARBA00008465"/>
    </source>
</evidence>
<name>A0A0Q3WW92_9BACI</name>
<feature type="domain" description="Methylmalonyl-CoA mutase alpha/beta chain catalytic" evidence="7">
    <location>
        <begin position="41"/>
        <end position="119"/>
    </location>
</feature>
<comment type="similarity">
    <text evidence="2">Belongs to the methylmalonyl-CoA mutase family.</text>
</comment>
<evidence type="ECO:0000259" key="7">
    <source>
        <dbReference type="Pfam" id="PF01642"/>
    </source>
</evidence>
<dbReference type="GO" id="GO:0031419">
    <property type="term" value="F:cobalamin binding"/>
    <property type="evidence" value="ECO:0007669"/>
    <property type="project" value="UniProtKB-KW"/>
</dbReference>
<evidence type="ECO:0000313" key="9">
    <source>
        <dbReference type="Proteomes" id="UP000051888"/>
    </source>
</evidence>
<dbReference type="OrthoDB" id="9762378at2"/>
<dbReference type="STRING" id="157838.AN964_08920"/>
<dbReference type="EMBL" id="LJJC01000004">
    <property type="protein sequence ID" value="KQL53605.1"/>
    <property type="molecule type" value="Genomic_DNA"/>
</dbReference>
<dbReference type="GO" id="GO:0046872">
    <property type="term" value="F:metal ion binding"/>
    <property type="evidence" value="ECO:0007669"/>
    <property type="project" value="InterPro"/>
</dbReference>
<evidence type="ECO:0000256" key="6">
    <source>
        <dbReference type="ARBA" id="ARBA00023285"/>
    </source>
</evidence>
<feature type="domain" description="Methylmalonyl-CoA mutase alpha/beta chain catalytic" evidence="7">
    <location>
        <begin position="162"/>
        <end position="443"/>
    </location>
</feature>
<organism evidence="8 9">
    <name type="scientific">Heyndrickxia shackletonii</name>
    <dbReference type="NCBI Taxonomy" id="157838"/>
    <lineage>
        <taxon>Bacteria</taxon>
        <taxon>Bacillati</taxon>
        <taxon>Bacillota</taxon>
        <taxon>Bacilli</taxon>
        <taxon>Bacillales</taxon>
        <taxon>Bacillaceae</taxon>
        <taxon>Heyndrickxia</taxon>
    </lineage>
</organism>
<dbReference type="AlphaFoldDB" id="A0A0Q3WW92"/>
<comment type="cofactor">
    <cofactor evidence="1">
        <name>adenosylcob(III)alamin</name>
        <dbReference type="ChEBI" id="CHEBI:18408"/>
    </cofactor>
</comment>
<evidence type="ECO:0000256" key="4">
    <source>
        <dbReference type="ARBA" id="ARBA00022628"/>
    </source>
</evidence>
<dbReference type="SUPFAM" id="SSF52242">
    <property type="entry name" value="Cobalamin (vitamin B12)-binding domain"/>
    <property type="match status" value="1"/>
</dbReference>